<sequence>MLSSSSATYTAVSSPSLVMLTATTGTGGNCVHLKAICRRHVRSAGGDKKFEKAEKEEEEKREEEEMKSLAMTRASKFKKAEKGTAVFFKHFWWLSPSLLSPQWNRRISHRPHSEEALRSFNNCFTHCKRLRVQKCFLRVFEVKKTMQSSSENRRHPTGLIGSWWRRSTRRFCLMSLPFEYKQY</sequence>
<proteinExistence type="predicted"/>
<keyword evidence="2" id="KW-1185">Reference proteome</keyword>
<comment type="caution">
    <text evidence="1">The sequence shown here is derived from an EMBL/GenBank/DDBJ whole genome shotgun (WGS) entry which is preliminary data.</text>
</comment>
<evidence type="ECO:0000313" key="2">
    <source>
        <dbReference type="Proteomes" id="UP000735302"/>
    </source>
</evidence>
<name>A0AAV3YN43_9GAST</name>
<gene>
    <name evidence="1" type="ORF">PoB_001092400</name>
</gene>
<evidence type="ECO:0000313" key="1">
    <source>
        <dbReference type="EMBL" id="GFN84418.1"/>
    </source>
</evidence>
<dbReference type="EMBL" id="BLXT01001319">
    <property type="protein sequence ID" value="GFN84418.1"/>
    <property type="molecule type" value="Genomic_DNA"/>
</dbReference>
<protein>
    <submittedName>
        <fullName evidence="1">Uncharacterized protein</fullName>
    </submittedName>
</protein>
<dbReference type="Proteomes" id="UP000735302">
    <property type="component" value="Unassembled WGS sequence"/>
</dbReference>
<dbReference type="AlphaFoldDB" id="A0AAV3YN43"/>
<reference evidence="1 2" key="1">
    <citation type="journal article" date="2021" name="Elife">
        <title>Chloroplast acquisition without the gene transfer in kleptoplastic sea slugs, Plakobranchus ocellatus.</title>
        <authorList>
            <person name="Maeda T."/>
            <person name="Takahashi S."/>
            <person name="Yoshida T."/>
            <person name="Shimamura S."/>
            <person name="Takaki Y."/>
            <person name="Nagai Y."/>
            <person name="Toyoda A."/>
            <person name="Suzuki Y."/>
            <person name="Arimoto A."/>
            <person name="Ishii H."/>
            <person name="Satoh N."/>
            <person name="Nishiyama T."/>
            <person name="Hasebe M."/>
            <person name="Maruyama T."/>
            <person name="Minagawa J."/>
            <person name="Obokata J."/>
            <person name="Shigenobu S."/>
        </authorList>
    </citation>
    <scope>NUCLEOTIDE SEQUENCE [LARGE SCALE GENOMIC DNA]</scope>
</reference>
<organism evidence="1 2">
    <name type="scientific">Plakobranchus ocellatus</name>
    <dbReference type="NCBI Taxonomy" id="259542"/>
    <lineage>
        <taxon>Eukaryota</taxon>
        <taxon>Metazoa</taxon>
        <taxon>Spiralia</taxon>
        <taxon>Lophotrochozoa</taxon>
        <taxon>Mollusca</taxon>
        <taxon>Gastropoda</taxon>
        <taxon>Heterobranchia</taxon>
        <taxon>Euthyneura</taxon>
        <taxon>Panpulmonata</taxon>
        <taxon>Sacoglossa</taxon>
        <taxon>Placobranchoidea</taxon>
        <taxon>Plakobranchidae</taxon>
        <taxon>Plakobranchus</taxon>
    </lineage>
</organism>
<accession>A0AAV3YN43</accession>